<dbReference type="Pfam" id="PF13649">
    <property type="entry name" value="Methyltransf_25"/>
    <property type="match status" value="1"/>
</dbReference>
<gene>
    <name evidence="3" type="ORF">HH303_19675</name>
</gene>
<dbReference type="GO" id="GO:0032259">
    <property type="term" value="P:methylation"/>
    <property type="evidence" value="ECO:0007669"/>
    <property type="project" value="UniProtKB-KW"/>
</dbReference>
<comment type="caution">
    <text evidence="3">The sequence shown here is derived from an EMBL/GenBank/DDBJ whole genome shotgun (WGS) entry which is preliminary data.</text>
</comment>
<evidence type="ECO:0000313" key="4">
    <source>
        <dbReference type="Proteomes" id="UP000539372"/>
    </source>
</evidence>
<dbReference type="PANTHER" id="PTHR43861">
    <property type="entry name" value="TRANS-ACONITATE 2-METHYLTRANSFERASE-RELATED"/>
    <property type="match status" value="1"/>
</dbReference>
<dbReference type="AlphaFoldDB" id="A0A7Y0HHG8"/>
<dbReference type="EMBL" id="JABBNT010000009">
    <property type="protein sequence ID" value="NMM46718.1"/>
    <property type="molecule type" value="Genomic_DNA"/>
</dbReference>
<keyword evidence="3" id="KW-0489">Methyltransferase</keyword>
<proteinExistence type="predicted"/>
<evidence type="ECO:0000259" key="2">
    <source>
        <dbReference type="Pfam" id="PF13649"/>
    </source>
</evidence>
<dbReference type="GO" id="GO:0008168">
    <property type="term" value="F:methyltransferase activity"/>
    <property type="evidence" value="ECO:0007669"/>
    <property type="project" value="UniProtKB-KW"/>
</dbReference>
<accession>A0A7Y0HHG8</accession>
<organism evidence="3 4">
    <name type="scientific">Pacificispira spongiicola</name>
    <dbReference type="NCBI Taxonomy" id="2729598"/>
    <lineage>
        <taxon>Bacteria</taxon>
        <taxon>Pseudomonadati</taxon>
        <taxon>Pseudomonadota</taxon>
        <taxon>Alphaproteobacteria</taxon>
        <taxon>Rhodospirillales</taxon>
        <taxon>Rhodospirillaceae</taxon>
        <taxon>Pacificispira</taxon>
    </lineage>
</organism>
<feature type="domain" description="Methyltransferase" evidence="2">
    <location>
        <begin position="50"/>
        <end position="146"/>
    </location>
</feature>
<dbReference type="InterPro" id="IPR029063">
    <property type="entry name" value="SAM-dependent_MTases_sf"/>
</dbReference>
<sequence>MKFTTEQILDLYREQAAKHGDGGTSTIQDIRTRVLEIEALAAHLSDGEKVLEVGCGNGFVAEELVKLFSIDLDAFDFSPDMIEIAQKRKIENAKGHVSYAVNDVLKLDADGLYDTVLSERCIQNLVSWDDQKVALENIVRALKPGGQYVMLESFWTGLNNLNEARGELDLEEIPESWHNLFFDEDKTIAEMERLGCSYVDQNPFLSGYYFGSRVLLPALMPKGKKVTSNSRLNDYFSALPPAGDFCPMKIVRFRKN</sequence>
<dbReference type="CDD" id="cd02440">
    <property type="entry name" value="AdoMet_MTases"/>
    <property type="match status" value="1"/>
</dbReference>
<dbReference type="RefSeq" id="WP_169627122.1">
    <property type="nucleotide sequence ID" value="NZ_JABBNT010000009.1"/>
</dbReference>
<dbReference type="Gene3D" id="3.40.50.150">
    <property type="entry name" value="Vaccinia Virus protein VP39"/>
    <property type="match status" value="1"/>
</dbReference>
<evidence type="ECO:0000256" key="1">
    <source>
        <dbReference type="ARBA" id="ARBA00022679"/>
    </source>
</evidence>
<keyword evidence="1 3" id="KW-0808">Transferase</keyword>
<protein>
    <submittedName>
        <fullName evidence="3">Class I SAM-dependent methyltransferase</fullName>
    </submittedName>
</protein>
<dbReference type="Proteomes" id="UP000539372">
    <property type="component" value="Unassembled WGS sequence"/>
</dbReference>
<keyword evidence="4" id="KW-1185">Reference proteome</keyword>
<reference evidence="3 4" key="1">
    <citation type="submission" date="2020-04" db="EMBL/GenBank/DDBJ databases">
        <title>Rhodospirillaceae bacterium KN72 isolated from deep sea.</title>
        <authorList>
            <person name="Zhang D.-C."/>
        </authorList>
    </citation>
    <scope>NUCLEOTIDE SEQUENCE [LARGE SCALE GENOMIC DNA]</scope>
    <source>
        <strain evidence="3 4">KN72</strain>
    </source>
</reference>
<name>A0A7Y0HHG8_9PROT</name>
<dbReference type="InterPro" id="IPR041698">
    <property type="entry name" value="Methyltransf_25"/>
</dbReference>
<evidence type="ECO:0000313" key="3">
    <source>
        <dbReference type="EMBL" id="NMM46718.1"/>
    </source>
</evidence>
<dbReference type="SUPFAM" id="SSF53335">
    <property type="entry name" value="S-adenosyl-L-methionine-dependent methyltransferases"/>
    <property type="match status" value="1"/>
</dbReference>